<name>A0ABP0MS17_9DINO</name>
<accession>A0ABP0MS17</accession>
<feature type="compositionally biased region" description="Polar residues" evidence="1">
    <location>
        <begin position="79"/>
        <end position="89"/>
    </location>
</feature>
<evidence type="ECO:0000313" key="3">
    <source>
        <dbReference type="EMBL" id="CAK9054282.1"/>
    </source>
</evidence>
<keyword evidence="2" id="KW-0732">Signal</keyword>
<protein>
    <submittedName>
        <fullName evidence="3">Uncharacterized protein</fullName>
    </submittedName>
</protein>
<sequence length="712" mass="78455">MKFLRFLVIALPFGQAAKFVAHPVNVDAFDDGVNHNIDVDETYFEEEDEVEASELKLAENKDALDDDSQSNVEGRASHDLSSNATISEESQGSVDDEVQSDVEDHGAQDLNSDATISEEETVAAPAAAPAVAMEAPEAPEEDVDGRPSEEADVPMTEPALLQESASDRIIPPERQYVGSLTDPKAHPYVYTSREAATTACQQLGYRGLCSKGQVEGWSKCAWGWMSDYKGFWYKETKQYCGHGKGWRDGKDIKKMGAYCCNLAMNSLYIGSLSNPEKHPYVYSSRIEAEEACHKAGYRGLCSKSQIEGYARCAAGWLSDSKGYWFDRTKHGCGHGRGFRGWGAGKVGAYCCAPTVNNIQYIGSIHDTAAHPYVYDTRSDAEKACKAAGYHGLCRKGQAGGYSRCAAGWYSDYKGYWFHKKLAGCVNQPGWAGWGAGKVGAYCCNLASNVQYIGSLSNPKAHPYVYETKTDAEKACSTAGYQRLCRKFEIEGFAKCAAGWLADYKGYWFDRTKSGCGHGVGYRGWGNGKVGAYCCSPKDNIKFVGKLSDPSAMPYVYTTRDDAENACKKSGYRRLCYRSEIEFHSECKAGWMKDFKGYWFDRTHQHCGTGIGYRSWGAADAAGAYCCEKLELPLCHEDRLSASKGVWRCDEYSGTTGEENACVEKYQQIETDGKTRYFKCVASNAGGGRFNCLAGESCQPIYPRGLPENPYTW</sequence>
<gene>
    <name evidence="3" type="ORF">CCMP2556_LOCUS27150</name>
</gene>
<feature type="signal peptide" evidence="2">
    <location>
        <begin position="1"/>
        <end position="16"/>
    </location>
</feature>
<dbReference type="EMBL" id="CAXAMN010019446">
    <property type="protein sequence ID" value="CAK9054282.1"/>
    <property type="molecule type" value="Genomic_DNA"/>
</dbReference>
<dbReference type="Proteomes" id="UP001642484">
    <property type="component" value="Unassembled WGS sequence"/>
</dbReference>
<keyword evidence="4" id="KW-1185">Reference proteome</keyword>
<reference evidence="3 4" key="1">
    <citation type="submission" date="2024-02" db="EMBL/GenBank/DDBJ databases">
        <authorList>
            <person name="Chen Y."/>
            <person name="Shah S."/>
            <person name="Dougan E. K."/>
            <person name="Thang M."/>
            <person name="Chan C."/>
        </authorList>
    </citation>
    <scope>NUCLEOTIDE SEQUENCE [LARGE SCALE GENOMIC DNA]</scope>
</reference>
<evidence type="ECO:0000256" key="1">
    <source>
        <dbReference type="SAM" id="MobiDB-lite"/>
    </source>
</evidence>
<evidence type="ECO:0000313" key="4">
    <source>
        <dbReference type="Proteomes" id="UP001642484"/>
    </source>
</evidence>
<feature type="region of interest" description="Disordered" evidence="1">
    <location>
        <begin position="58"/>
        <end position="152"/>
    </location>
</feature>
<feature type="compositionally biased region" description="Low complexity" evidence="1">
    <location>
        <begin position="122"/>
        <end position="136"/>
    </location>
</feature>
<evidence type="ECO:0000256" key="2">
    <source>
        <dbReference type="SAM" id="SignalP"/>
    </source>
</evidence>
<proteinExistence type="predicted"/>
<feature type="chain" id="PRO_5045276705" evidence="2">
    <location>
        <begin position="17"/>
        <end position="712"/>
    </location>
</feature>
<comment type="caution">
    <text evidence="3">The sequence shown here is derived from an EMBL/GenBank/DDBJ whole genome shotgun (WGS) entry which is preliminary data.</text>
</comment>
<organism evidence="3 4">
    <name type="scientific">Durusdinium trenchii</name>
    <dbReference type="NCBI Taxonomy" id="1381693"/>
    <lineage>
        <taxon>Eukaryota</taxon>
        <taxon>Sar</taxon>
        <taxon>Alveolata</taxon>
        <taxon>Dinophyceae</taxon>
        <taxon>Suessiales</taxon>
        <taxon>Symbiodiniaceae</taxon>
        <taxon>Durusdinium</taxon>
    </lineage>
</organism>